<protein>
    <submittedName>
        <fullName evidence="1">Uncharacterized protein</fullName>
    </submittedName>
</protein>
<dbReference type="EMBL" id="UINC01137163">
    <property type="protein sequence ID" value="SVD22338.1"/>
    <property type="molecule type" value="Genomic_DNA"/>
</dbReference>
<feature type="non-terminal residue" evidence="1">
    <location>
        <position position="108"/>
    </location>
</feature>
<gene>
    <name evidence="1" type="ORF">METZ01_LOCUS375192</name>
</gene>
<proteinExistence type="predicted"/>
<name>A0A382TLM4_9ZZZZ</name>
<organism evidence="1">
    <name type="scientific">marine metagenome</name>
    <dbReference type="NCBI Taxonomy" id="408172"/>
    <lineage>
        <taxon>unclassified sequences</taxon>
        <taxon>metagenomes</taxon>
        <taxon>ecological metagenomes</taxon>
    </lineage>
</organism>
<reference evidence="1" key="1">
    <citation type="submission" date="2018-05" db="EMBL/GenBank/DDBJ databases">
        <authorList>
            <person name="Lanie J.A."/>
            <person name="Ng W.-L."/>
            <person name="Kazmierczak K.M."/>
            <person name="Andrzejewski T.M."/>
            <person name="Davidsen T.M."/>
            <person name="Wayne K.J."/>
            <person name="Tettelin H."/>
            <person name="Glass J.I."/>
            <person name="Rusch D."/>
            <person name="Podicherti R."/>
            <person name="Tsui H.-C.T."/>
            <person name="Winkler M.E."/>
        </authorList>
    </citation>
    <scope>NUCLEOTIDE SEQUENCE</scope>
</reference>
<dbReference type="AlphaFoldDB" id="A0A382TLM4"/>
<sequence>MENVKLISRSTLRDPNTGKVIREYNKTLELPANIRFPKDFIKIHWRAIDCMNNIELGYFVKLANYLEYSTNRLVDRHVGRTPKPLLHKDMVDILDVTIKTVGTFMRKM</sequence>
<evidence type="ECO:0000313" key="1">
    <source>
        <dbReference type="EMBL" id="SVD22338.1"/>
    </source>
</evidence>
<accession>A0A382TLM4</accession>